<feature type="transmembrane region" description="Helical" evidence="7">
    <location>
        <begin position="323"/>
        <end position="349"/>
    </location>
</feature>
<name>A0A8S0XCP1_9FIRM</name>
<evidence type="ECO:0000259" key="9">
    <source>
        <dbReference type="Pfam" id="PF00662"/>
    </source>
</evidence>
<dbReference type="InterPro" id="IPR001750">
    <property type="entry name" value="ND/Mrp_TM"/>
</dbReference>
<evidence type="ECO:0000259" key="8">
    <source>
        <dbReference type="Pfam" id="PF00361"/>
    </source>
</evidence>
<dbReference type="PANTHER" id="PTHR42829:SF2">
    <property type="entry name" value="NADH-UBIQUINONE OXIDOREDUCTASE CHAIN 5"/>
    <property type="match status" value="1"/>
</dbReference>
<evidence type="ECO:0000256" key="1">
    <source>
        <dbReference type="ARBA" id="ARBA00004127"/>
    </source>
</evidence>
<feature type="transmembrane region" description="Helical" evidence="7">
    <location>
        <begin position="36"/>
        <end position="60"/>
    </location>
</feature>
<keyword evidence="5 7" id="KW-0472">Membrane</keyword>
<dbReference type="GO" id="GO:0012505">
    <property type="term" value="C:endomembrane system"/>
    <property type="evidence" value="ECO:0007669"/>
    <property type="project" value="UniProtKB-SubCell"/>
</dbReference>
<dbReference type="NCBIfam" id="NF005141">
    <property type="entry name" value="PRK06590.1"/>
    <property type="match status" value="1"/>
</dbReference>
<dbReference type="EMBL" id="CDGJ01000027">
    <property type="protein sequence ID" value="CEJ06447.1"/>
    <property type="molecule type" value="Genomic_DNA"/>
</dbReference>
<dbReference type="KEGG" id="aacx:DEACI_3375"/>
<dbReference type="InterPro" id="IPR003945">
    <property type="entry name" value="NU5C-like"/>
</dbReference>
<comment type="subcellular location">
    <subcellularLocation>
        <location evidence="1">Endomembrane system</location>
        <topology evidence="1">Multi-pass membrane protein</topology>
    </subcellularLocation>
    <subcellularLocation>
        <location evidence="6">Membrane</location>
        <topology evidence="6">Multi-pass membrane protein</topology>
    </subcellularLocation>
</comment>
<keyword evidence="3 6" id="KW-0812">Transmembrane</keyword>
<dbReference type="PRINTS" id="PR01434">
    <property type="entry name" value="NADHDHGNASE5"/>
</dbReference>
<feature type="transmembrane region" description="Helical" evidence="7">
    <location>
        <begin position="622"/>
        <end position="641"/>
    </location>
</feature>
<dbReference type="GO" id="GO:0042773">
    <property type="term" value="P:ATP synthesis coupled electron transport"/>
    <property type="evidence" value="ECO:0007669"/>
    <property type="project" value="InterPro"/>
</dbReference>
<dbReference type="GO" id="GO:0016020">
    <property type="term" value="C:membrane"/>
    <property type="evidence" value="ECO:0007669"/>
    <property type="project" value="UniProtKB-SubCell"/>
</dbReference>
<evidence type="ECO:0000256" key="2">
    <source>
        <dbReference type="ARBA" id="ARBA00008483"/>
    </source>
</evidence>
<comment type="similarity">
    <text evidence="2">Belongs to the CPA3 antiporters (TC 2.A.63) subunit A family.</text>
</comment>
<dbReference type="EC" id="1.6.99.5" evidence="11"/>
<feature type="transmembrane region" description="Helical" evidence="7">
    <location>
        <begin position="126"/>
        <end position="144"/>
    </location>
</feature>
<evidence type="ECO:0000256" key="6">
    <source>
        <dbReference type="RuleBase" id="RU000320"/>
    </source>
</evidence>
<feature type="transmembrane region" description="Helical" evidence="7">
    <location>
        <begin position="428"/>
        <end position="452"/>
    </location>
</feature>
<reference evidence="10" key="2">
    <citation type="submission" date="2020-01" db="EMBL/GenBank/DDBJ databases">
        <authorList>
            <person name="Hornung B."/>
        </authorList>
    </citation>
    <scope>NUCLEOTIDE SEQUENCE</scope>
    <source>
        <strain evidence="10">PacBioINE</strain>
    </source>
</reference>
<dbReference type="Proteomes" id="UP001071230">
    <property type="component" value="Unassembled WGS sequence"/>
</dbReference>
<dbReference type="EMBL" id="LR746496">
    <property type="protein sequence ID" value="CAA7602696.1"/>
    <property type="molecule type" value="Genomic_DNA"/>
</dbReference>
<evidence type="ECO:0000256" key="5">
    <source>
        <dbReference type="ARBA" id="ARBA00023136"/>
    </source>
</evidence>
<accession>A0A8S0XCP1</accession>
<dbReference type="AlphaFoldDB" id="A0A8S0XCP1"/>
<sequence length="658" mass="71505">MFTEMHSLYEWAWVIPALPFLSFLLIAFVTKRSKGLSAAVSILAILCAFGLAIAIAVGVIGSGSEIVKHPVITSINWLDISGLKLNFGTVVDPLSTMMLFVVGLVASMVQIYSVGYMHGDRGWSRYFAYQSLFAMSMLGLVIATNLLELFIFWELVGLCSYLLIGFWYHKVSAREAAKKAFMTTRVGDFGLLLGILFLYGKYGTLDFVHLAALMNGTAQGFALAGGVGYITLTAFLLFVGPIGKSGQFPLHVWLPDAMEGPTPVSALIHAATMVVAGVFLVARIYFIFQHAAPGALEFVAGLGAFTAIFAATIAIAQDDIKRILAYSTLSQLGYMMFALGVGSLTASMFHLMTHAFFKALMFLGAGSVIHALHEKQNIWDMGGLWKKMPITGTTFAIGVLAISGIPPFAGFWSKDEILSAALQNGHPIIYAVGLFTAFLTAFYMGRLFFVAFMGPEKKENHPHESPYWMTVPLIVLAFFSTVGGLVALPYHNFAYYVRNYVSVNGVVSLEAFAHEGMAWGLAGISVLFGLAGLVLAYMTYVTETIKAEAVAARFPGVYKLLKNKYYIDEIYLWLIHNIMDGVGKVLYWFDIHIIDGVINGLALVTRGGAGGLRRVHTGQLQTYALVFFLAVVVVFLAYTMGTGQVSALNPLAMLGGVK</sequence>
<feature type="domain" description="NADH:quinone oxidoreductase/Mrp antiporter transmembrane" evidence="8">
    <location>
        <begin position="143"/>
        <end position="440"/>
    </location>
</feature>
<dbReference type="PANTHER" id="PTHR42829">
    <property type="entry name" value="NADH-UBIQUINONE OXIDOREDUCTASE CHAIN 5"/>
    <property type="match status" value="1"/>
</dbReference>
<evidence type="ECO:0000313" key="11">
    <source>
        <dbReference type="EMBL" id="CEJ06447.1"/>
    </source>
</evidence>
<keyword evidence="4 7" id="KW-1133">Transmembrane helix</keyword>
<feature type="domain" description="NADH-Ubiquinone oxidoreductase (complex I) chain 5 N-terminal" evidence="9">
    <location>
        <begin position="77"/>
        <end position="127"/>
    </location>
</feature>
<feature type="transmembrane region" description="Helical" evidence="7">
    <location>
        <begin position="94"/>
        <end position="114"/>
    </location>
</feature>
<gene>
    <name evidence="11" type="ORF">DEACI_0895</name>
    <name evidence="10" type="ORF">DEACI_3375</name>
</gene>
<feature type="transmembrane region" description="Helical" evidence="7">
    <location>
        <begin position="264"/>
        <end position="286"/>
    </location>
</feature>
<feature type="transmembrane region" description="Helical" evidence="7">
    <location>
        <begin position="150"/>
        <end position="168"/>
    </location>
</feature>
<reference evidence="11" key="1">
    <citation type="submission" date="2014-11" db="EMBL/GenBank/DDBJ databases">
        <authorList>
            <person name="Hornung B.V."/>
        </authorList>
    </citation>
    <scope>NUCLEOTIDE SEQUENCE</scope>
    <source>
        <strain evidence="11">INE</strain>
    </source>
</reference>
<evidence type="ECO:0000256" key="7">
    <source>
        <dbReference type="SAM" id="Phobius"/>
    </source>
</evidence>
<feature type="transmembrane region" description="Helical" evidence="7">
    <location>
        <begin position="393"/>
        <end position="413"/>
    </location>
</feature>
<evidence type="ECO:0000313" key="10">
    <source>
        <dbReference type="EMBL" id="CAA7602696.1"/>
    </source>
</evidence>
<evidence type="ECO:0000256" key="4">
    <source>
        <dbReference type="ARBA" id="ARBA00022989"/>
    </source>
</evidence>
<dbReference type="InterPro" id="IPR018393">
    <property type="entry name" value="NADHpl_OxRdtase_5_subgr"/>
</dbReference>
<dbReference type="RefSeq" id="WP_277350694.1">
    <property type="nucleotide sequence ID" value="NZ_CDGJ01000027.1"/>
</dbReference>
<dbReference type="Pfam" id="PF00662">
    <property type="entry name" value="Proton_antipo_N"/>
    <property type="match status" value="1"/>
</dbReference>
<dbReference type="Proteomes" id="UP000836597">
    <property type="component" value="Chromosome"/>
</dbReference>
<dbReference type="Pfam" id="PF00361">
    <property type="entry name" value="Proton_antipo_M"/>
    <property type="match status" value="1"/>
</dbReference>
<keyword evidence="10" id="KW-0560">Oxidoreductase</keyword>
<feature type="transmembrane region" description="Helical" evidence="7">
    <location>
        <begin position="298"/>
        <end position="316"/>
    </location>
</feature>
<dbReference type="PRINTS" id="PR01435">
    <property type="entry name" value="NPOXDRDTASE5"/>
</dbReference>
<dbReference type="GO" id="GO:0015990">
    <property type="term" value="P:electron transport coupled proton transport"/>
    <property type="evidence" value="ECO:0007669"/>
    <property type="project" value="TreeGrafter"/>
</dbReference>
<keyword evidence="12" id="KW-1185">Reference proteome</keyword>
<feature type="transmembrane region" description="Helical" evidence="7">
    <location>
        <begin position="473"/>
        <end position="497"/>
    </location>
</feature>
<evidence type="ECO:0000256" key="3">
    <source>
        <dbReference type="ARBA" id="ARBA00022692"/>
    </source>
</evidence>
<dbReference type="NCBIfam" id="TIGR01974">
    <property type="entry name" value="NDH_I_L"/>
    <property type="match status" value="1"/>
</dbReference>
<feature type="transmembrane region" description="Helical" evidence="7">
    <location>
        <begin position="517"/>
        <end position="538"/>
    </location>
</feature>
<protein>
    <submittedName>
        <fullName evidence="11">NAD(P)H-quinone oxidoreductase chain 5</fullName>
        <ecNumber evidence="11">1.6.99.5</ecNumber>
    </submittedName>
    <submittedName>
        <fullName evidence="10">NADH:ubiquinone reductase (H+-translocating)</fullName>
        <ecNumber evidence="10">1.6.5.3</ecNumber>
    </submittedName>
</protein>
<dbReference type="GO" id="GO:0003954">
    <property type="term" value="F:NADH dehydrogenase activity"/>
    <property type="evidence" value="ECO:0007669"/>
    <property type="project" value="TreeGrafter"/>
</dbReference>
<feature type="transmembrane region" description="Helical" evidence="7">
    <location>
        <begin position="180"/>
        <end position="200"/>
    </location>
</feature>
<feature type="transmembrane region" description="Helical" evidence="7">
    <location>
        <begin position="12"/>
        <end position="29"/>
    </location>
</feature>
<dbReference type="InterPro" id="IPR001516">
    <property type="entry name" value="Proton_antipo_N"/>
</dbReference>
<organism evidence="10">
    <name type="scientific">Acididesulfobacillus acetoxydans</name>
    <dbReference type="NCBI Taxonomy" id="1561005"/>
    <lineage>
        <taxon>Bacteria</taxon>
        <taxon>Bacillati</taxon>
        <taxon>Bacillota</taxon>
        <taxon>Clostridia</taxon>
        <taxon>Eubacteriales</taxon>
        <taxon>Peptococcaceae</taxon>
        <taxon>Acididesulfobacillus</taxon>
    </lineage>
</organism>
<dbReference type="EC" id="1.6.5.3" evidence="10"/>
<feature type="transmembrane region" description="Helical" evidence="7">
    <location>
        <begin position="220"/>
        <end position="243"/>
    </location>
</feature>
<feature type="transmembrane region" description="Helical" evidence="7">
    <location>
        <begin position="355"/>
        <end position="372"/>
    </location>
</feature>
<evidence type="ECO:0000313" key="12">
    <source>
        <dbReference type="Proteomes" id="UP001071230"/>
    </source>
</evidence>
<dbReference type="Gene3D" id="1.20.5.2700">
    <property type="match status" value="1"/>
</dbReference>
<proteinExistence type="inferred from homology"/>
<dbReference type="GO" id="GO:0008137">
    <property type="term" value="F:NADH dehydrogenase (ubiquinone) activity"/>
    <property type="evidence" value="ECO:0007669"/>
    <property type="project" value="InterPro"/>
</dbReference>